<dbReference type="Proteomes" id="UP000216339">
    <property type="component" value="Unassembled WGS sequence"/>
</dbReference>
<dbReference type="EMBL" id="MQWD01000010">
    <property type="protein sequence ID" value="PAP74223.1"/>
    <property type="molecule type" value="Genomic_DNA"/>
</dbReference>
<evidence type="ECO:0000256" key="2">
    <source>
        <dbReference type="SAM" id="SignalP"/>
    </source>
</evidence>
<organism evidence="3 4">
    <name type="scientific">Rubrivirga marina</name>
    <dbReference type="NCBI Taxonomy" id="1196024"/>
    <lineage>
        <taxon>Bacteria</taxon>
        <taxon>Pseudomonadati</taxon>
        <taxon>Rhodothermota</taxon>
        <taxon>Rhodothermia</taxon>
        <taxon>Rhodothermales</taxon>
        <taxon>Rubricoccaceae</taxon>
        <taxon>Rubrivirga</taxon>
    </lineage>
</organism>
<sequence>MRLSALAATLALLLAALAPSALAQSPASDAADALAALADTTEATAEASLRVETARLTLARSELRQATHWSRLRPQVDLYLSVSTRGLAFPSISTQGYDPVYAAIARWPGDSWGLTVSWTLDQLLDRRPLHRARAAVAVAEARVDLHHARAEARRERDRQRAVAQAEREAEEARREAERERRARAARALLAADAPFLEKRLDAQRELLRLAEMTYEQGETDYAALARQRLAVLDAERALALHAARRDALDATGDPDLALADRRARAPR</sequence>
<feature type="chain" id="PRO_5012063283" description="TolC family protein" evidence="2">
    <location>
        <begin position="24"/>
        <end position="267"/>
    </location>
</feature>
<name>A0A271ISP3_9BACT</name>
<proteinExistence type="predicted"/>
<feature type="signal peptide" evidence="2">
    <location>
        <begin position="1"/>
        <end position="23"/>
    </location>
</feature>
<gene>
    <name evidence="3" type="ORF">BSZ37_21415</name>
</gene>
<dbReference type="Gene3D" id="1.20.1600.10">
    <property type="entry name" value="Outer membrane efflux proteins (OEP)"/>
    <property type="match status" value="1"/>
</dbReference>
<dbReference type="OrthoDB" id="1536932at2"/>
<dbReference type="RefSeq" id="WP_095512700.1">
    <property type="nucleotide sequence ID" value="NZ_MQWD01000010.1"/>
</dbReference>
<evidence type="ECO:0008006" key="5">
    <source>
        <dbReference type="Google" id="ProtNLM"/>
    </source>
</evidence>
<keyword evidence="2" id="KW-0732">Signal</keyword>
<keyword evidence="4" id="KW-1185">Reference proteome</keyword>
<feature type="region of interest" description="Disordered" evidence="1">
    <location>
        <begin position="153"/>
        <end position="174"/>
    </location>
</feature>
<evidence type="ECO:0000313" key="4">
    <source>
        <dbReference type="Proteomes" id="UP000216339"/>
    </source>
</evidence>
<evidence type="ECO:0000313" key="3">
    <source>
        <dbReference type="EMBL" id="PAP74223.1"/>
    </source>
</evidence>
<evidence type="ECO:0000256" key="1">
    <source>
        <dbReference type="SAM" id="MobiDB-lite"/>
    </source>
</evidence>
<accession>A0A271ISP3</accession>
<protein>
    <recommendedName>
        <fullName evidence="5">TolC family protein</fullName>
    </recommendedName>
</protein>
<comment type="caution">
    <text evidence="3">The sequence shown here is derived from an EMBL/GenBank/DDBJ whole genome shotgun (WGS) entry which is preliminary data.</text>
</comment>
<dbReference type="AlphaFoldDB" id="A0A271ISP3"/>
<dbReference type="SUPFAM" id="SSF56954">
    <property type="entry name" value="Outer membrane efflux proteins (OEP)"/>
    <property type="match status" value="1"/>
</dbReference>
<reference evidence="3 4" key="1">
    <citation type="submission" date="2016-11" db="EMBL/GenBank/DDBJ databases">
        <title>Study of marine rhodopsin-containing bacteria.</title>
        <authorList>
            <person name="Yoshizawa S."/>
            <person name="Kumagai Y."/>
            <person name="Kogure K."/>
        </authorList>
    </citation>
    <scope>NUCLEOTIDE SEQUENCE [LARGE SCALE GENOMIC DNA]</scope>
    <source>
        <strain evidence="3 4">SAORIC-28</strain>
    </source>
</reference>